<dbReference type="Proteomes" id="UP001375370">
    <property type="component" value="Chromosome"/>
</dbReference>
<proteinExistence type="predicted"/>
<sequence>MVKKQTSPKPRYASNIFVGLLVLTGAVMVMIVIINKMAEVLGQV</sequence>
<gene>
    <name evidence="2" type="ORF">V8247_03445</name>
</gene>
<dbReference type="EMBL" id="CP146612">
    <property type="protein sequence ID" value="WWX26031.1"/>
    <property type="molecule type" value="Genomic_DNA"/>
</dbReference>
<evidence type="ECO:0000256" key="1">
    <source>
        <dbReference type="SAM" id="Phobius"/>
    </source>
</evidence>
<keyword evidence="1" id="KW-0472">Membrane</keyword>
<dbReference type="RefSeq" id="WP_338738788.1">
    <property type="nucleotide sequence ID" value="NZ_CP146612.1"/>
</dbReference>
<evidence type="ECO:0000313" key="3">
    <source>
        <dbReference type="Proteomes" id="UP001375370"/>
    </source>
</evidence>
<feature type="transmembrane region" description="Helical" evidence="1">
    <location>
        <begin position="12"/>
        <end position="34"/>
    </location>
</feature>
<reference evidence="2 3" key="1">
    <citation type="submission" date="2024-03" db="EMBL/GenBank/DDBJ databases">
        <title>A Dehalogenimonas Isolated from Estuarine Sediments Dihaloeliminates Chlorinated Alkanes.</title>
        <authorList>
            <person name="Yang Y."/>
            <person name="Wang H."/>
        </authorList>
    </citation>
    <scope>NUCLEOTIDE SEQUENCE [LARGE SCALE GENOMIC DNA]</scope>
    <source>
        <strain evidence="2 3">W</strain>
    </source>
</reference>
<accession>A0ABZ2J5J3</accession>
<protein>
    <submittedName>
        <fullName evidence="2">Uncharacterized protein</fullName>
    </submittedName>
</protein>
<name>A0ABZ2J5J3_9CHLR</name>
<evidence type="ECO:0000313" key="2">
    <source>
        <dbReference type="EMBL" id="WWX26031.1"/>
    </source>
</evidence>
<keyword evidence="1" id="KW-0812">Transmembrane</keyword>
<organism evidence="2 3">
    <name type="scientific">Candidatus Dehalogenimonas loeffleri</name>
    <dbReference type="NCBI Taxonomy" id="3127115"/>
    <lineage>
        <taxon>Bacteria</taxon>
        <taxon>Bacillati</taxon>
        <taxon>Chloroflexota</taxon>
        <taxon>Dehalococcoidia</taxon>
        <taxon>Dehalococcoidales</taxon>
        <taxon>Dehalococcoidaceae</taxon>
        <taxon>Dehalogenimonas</taxon>
    </lineage>
</organism>
<keyword evidence="3" id="KW-1185">Reference proteome</keyword>
<keyword evidence="1" id="KW-1133">Transmembrane helix</keyword>